<dbReference type="RefSeq" id="WP_020887562.1">
    <property type="nucleotide sequence ID" value="NZ_ATHI01000028.1"/>
</dbReference>
<dbReference type="STRING" id="1121439.dsat_0865"/>
<evidence type="ECO:0000313" key="2">
    <source>
        <dbReference type="EMBL" id="EPR31541.1"/>
    </source>
</evidence>
<organism evidence="2 3">
    <name type="scientific">Alkalidesulfovibrio alkalitolerans DSM 16529</name>
    <dbReference type="NCBI Taxonomy" id="1121439"/>
    <lineage>
        <taxon>Bacteria</taxon>
        <taxon>Pseudomonadati</taxon>
        <taxon>Thermodesulfobacteriota</taxon>
        <taxon>Desulfovibrionia</taxon>
        <taxon>Desulfovibrionales</taxon>
        <taxon>Desulfovibrionaceae</taxon>
        <taxon>Alkalidesulfovibrio</taxon>
    </lineage>
</organism>
<evidence type="ECO:0000313" key="3">
    <source>
        <dbReference type="Proteomes" id="UP000014975"/>
    </source>
</evidence>
<reference evidence="2 3" key="1">
    <citation type="journal article" date="2013" name="Genome Announc.">
        <title>Draft genome sequences for three mercury-methylating, sulfate-reducing bacteria.</title>
        <authorList>
            <person name="Brown S.D."/>
            <person name="Hurt R.A.Jr."/>
            <person name="Gilmour C.C."/>
            <person name="Elias D.A."/>
        </authorList>
    </citation>
    <scope>NUCLEOTIDE SEQUENCE [LARGE SCALE GENOMIC DNA]</scope>
    <source>
        <strain evidence="2 3">DSM 16529</strain>
    </source>
</reference>
<dbReference type="GO" id="GO:0016757">
    <property type="term" value="F:glycosyltransferase activity"/>
    <property type="evidence" value="ECO:0007669"/>
    <property type="project" value="InterPro"/>
</dbReference>
<proteinExistence type="predicted"/>
<protein>
    <submittedName>
        <fullName evidence="2">Glycosyl transferase group 1</fullName>
    </submittedName>
</protein>
<gene>
    <name evidence="2" type="ORF">dsat_0865</name>
</gene>
<feature type="domain" description="Glycosyl transferase family 1" evidence="1">
    <location>
        <begin position="226"/>
        <end position="390"/>
    </location>
</feature>
<dbReference type="EMBL" id="ATHI01000028">
    <property type="protein sequence ID" value="EPR31541.1"/>
    <property type="molecule type" value="Genomic_DNA"/>
</dbReference>
<dbReference type="OrthoDB" id="267270at2"/>
<evidence type="ECO:0000259" key="1">
    <source>
        <dbReference type="Pfam" id="PF00534"/>
    </source>
</evidence>
<dbReference type="InterPro" id="IPR001296">
    <property type="entry name" value="Glyco_trans_1"/>
</dbReference>
<dbReference type="Pfam" id="PF00534">
    <property type="entry name" value="Glycos_transf_1"/>
    <property type="match status" value="1"/>
</dbReference>
<dbReference type="eggNOG" id="COG0438">
    <property type="taxonomic scope" value="Bacteria"/>
</dbReference>
<dbReference type="CDD" id="cd03801">
    <property type="entry name" value="GT4_PimA-like"/>
    <property type="match status" value="1"/>
</dbReference>
<sequence length="418" mass="46296">MTEKTPAGVLGMVLKGYPRISETFISNEIRLLERLGFSIRIISMRAPREKFRHASVDEITAPVDYLPSEISGNWGRILRANWRALRLHSRRYRSALAKTLARFARTRRLATIRHFLQAGVVAGEMLPGSGVTHLHAHFAHSPASVASLAARIANIGFSFTGHAKDIWTQRPESLQEKIDQAAFVVTCTGHNRDYLASLNNTGRPLHTVYHGIDLDLFSPRPKQRDPGVPHRILTIARFAPKKGLPTVFRALKRLADDGVSFDYCLIGDGEERERILSELQTLGLAERTQWLGTQAHDEVLRQFERADVFALGCEIARNGDRDGIPNVLAESMAMGVPVVATRVSGIPELVVDGETGLLVEPGDVKAMAEAIRTILEDRSLAERFSQAGRARVTEIFDASRCILDLVEVYRANGLGPSE</sequence>
<dbReference type="Gene3D" id="3.40.50.2000">
    <property type="entry name" value="Glycogen Phosphorylase B"/>
    <property type="match status" value="2"/>
</dbReference>
<dbReference type="Proteomes" id="UP000014975">
    <property type="component" value="Unassembled WGS sequence"/>
</dbReference>
<dbReference type="PATRIC" id="fig|1121439.3.peg.2234"/>
<dbReference type="SUPFAM" id="SSF53756">
    <property type="entry name" value="UDP-Glycosyltransferase/glycogen phosphorylase"/>
    <property type="match status" value="1"/>
</dbReference>
<accession>S7T4K0</accession>
<name>S7T4K0_9BACT</name>
<keyword evidence="3" id="KW-1185">Reference proteome</keyword>
<comment type="caution">
    <text evidence="2">The sequence shown here is derived from an EMBL/GenBank/DDBJ whole genome shotgun (WGS) entry which is preliminary data.</text>
</comment>
<dbReference type="PANTHER" id="PTHR12526">
    <property type="entry name" value="GLYCOSYLTRANSFERASE"/>
    <property type="match status" value="1"/>
</dbReference>
<dbReference type="AlphaFoldDB" id="S7T4K0"/>
<keyword evidence="2" id="KW-0808">Transferase</keyword>